<dbReference type="PANTHER" id="PTHR42830">
    <property type="entry name" value="OSMOTICALLY INDUCIBLE FAMILY PROTEIN"/>
    <property type="match status" value="1"/>
</dbReference>
<dbReference type="SUPFAM" id="SSF82784">
    <property type="entry name" value="OsmC-like"/>
    <property type="match status" value="1"/>
</dbReference>
<dbReference type="PANTHER" id="PTHR42830:SF2">
    <property type="entry name" value="OSMC_OHR FAMILY PROTEIN"/>
    <property type="match status" value="1"/>
</dbReference>
<evidence type="ECO:0000313" key="1">
    <source>
        <dbReference type="EMBL" id="SSA36949.1"/>
    </source>
</evidence>
<accession>A0A2Y9A375</accession>
<dbReference type="InterPro" id="IPR036102">
    <property type="entry name" value="OsmC/Ohrsf"/>
</dbReference>
<protein>
    <submittedName>
        <fullName evidence="1">Organic hydroperoxide reductase OsmC/OhrA</fullName>
    </submittedName>
</protein>
<sequence>MGALHTYTVTVDWTGADEAGTRSYTSYSRDHEVRVEGKPALLATSDRKVAADVSRYRAEELFVGAVSQSQMLWFLRTAAAHGVVVVGYTDVATATERVEGANSGPFSDVVLRPRVTYAEPISEEAAARLHEDARAQNHIARSLSCPVRVQPAPPAREAHVG</sequence>
<dbReference type="Proteomes" id="UP000250222">
    <property type="component" value="Unassembled WGS sequence"/>
</dbReference>
<reference evidence="1 2" key="1">
    <citation type="submission" date="2016-10" db="EMBL/GenBank/DDBJ databases">
        <authorList>
            <person name="Cai Z."/>
        </authorList>
    </citation>
    <scope>NUCLEOTIDE SEQUENCE [LARGE SCALE GENOMIC DNA]</scope>
    <source>
        <strain evidence="1 2">CGMCC 1.10826</strain>
    </source>
</reference>
<dbReference type="InterPro" id="IPR015946">
    <property type="entry name" value="KH_dom-like_a/b"/>
</dbReference>
<proteinExistence type="predicted"/>
<dbReference type="OrthoDB" id="9795405at2"/>
<name>A0A2Y9A375_9MICO</name>
<gene>
    <name evidence="1" type="ORF">SAMN05216184_101608</name>
</gene>
<dbReference type="AlphaFoldDB" id="A0A2Y9A375"/>
<dbReference type="EMBL" id="UETB01000001">
    <property type="protein sequence ID" value="SSA36949.1"/>
    <property type="molecule type" value="Genomic_DNA"/>
</dbReference>
<dbReference type="Gene3D" id="3.30.300.20">
    <property type="match status" value="1"/>
</dbReference>
<keyword evidence="2" id="KW-1185">Reference proteome</keyword>
<dbReference type="InterPro" id="IPR052707">
    <property type="entry name" value="OsmC_Ohr_Peroxiredoxin"/>
</dbReference>
<evidence type="ECO:0000313" key="2">
    <source>
        <dbReference type="Proteomes" id="UP000250222"/>
    </source>
</evidence>
<organism evidence="1 2">
    <name type="scientific">Georgenia satyanarayanai</name>
    <dbReference type="NCBI Taxonomy" id="860221"/>
    <lineage>
        <taxon>Bacteria</taxon>
        <taxon>Bacillati</taxon>
        <taxon>Actinomycetota</taxon>
        <taxon>Actinomycetes</taxon>
        <taxon>Micrococcales</taxon>
        <taxon>Bogoriellaceae</taxon>
        <taxon>Georgenia</taxon>
    </lineage>
</organism>
<dbReference type="RefSeq" id="WP_110851075.1">
    <property type="nucleotide sequence ID" value="NZ_QKLZ01000001.1"/>
</dbReference>